<dbReference type="AlphaFoldDB" id="W1XQN4"/>
<proteinExistence type="predicted"/>
<feature type="non-terminal residue" evidence="1">
    <location>
        <position position="1"/>
    </location>
</feature>
<protein>
    <submittedName>
        <fullName evidence="1">MMPL protein</fullName>
    </submittedName>
</protein>
<dbReference type="EMBL" id="AZMM01012869">
    <property type="protein sequence ID" value="ETJ32683.1"/>
    <property type="molecule type" value="Genomic_DNA"/>
</dbReference>
<name>W1XQN4_9ZZZZ</name>
<evidence type="ECO:0000313" key="1">
    <source>
        <dbReference type="EMBL" id="ETJ32683.1"/>
    </source>
</evidence>
<gene>
    <name evidence="1" type="ORF">Q604_UNBC12869G0001</name>
</gene>
<accession>W1XQN4</accession>
<sequence length="35" mass="4369">VRMLLVPATMTLLGRWNWWAPQPMRRLYERYGIRH</sequence>
<organism evidence="1">
    <name type="scientific">human gut metagenome</name>
    <dbReference type="NCBI Taxonomy" id="408170"/>
    <lineage>
        <taxon>unclassified sequences</taxon>
        <taxon>metagenomes</taxon>
        <taxon>organismal metagenomes</taxon>
    </lineage>
</organism>
<comment type="caution">
    <text evidence="1">The sequence shown here is derived from an EMBL/GenBank/DDBJ whole genome shotgun (WGS) entry which is preliminary data.</text>
</comment>
<reference evidence="1" key="1">
    <citation type="submission" date="2013-12" db="EMBL/GenBank/DDBJ databases">
        <title>A Varibaculum cambriense genome reconstructed from a premature infant gut community with otherwise low bacterial novelty that shifts toward anaerobic metabolism during the third week of life.</title>
        <authorList>
            <person name="Brown C.T."/>
            <person name="Sharon I."/>
            <person name="Thomas B.C."/>
            <person name="Castelle C.J."/>
            <person name="Morowitz M.J."/>
            <person name="Banfield J.F."/>
        </authorList>
    </citation>
    <scope>NUCLEOTIDE SEQUENCE</scope>
</reference>